<proteinExistence type="predicted"/>
<dbReference type="OrthoDB" id="5391496at2759"/>
<dbReference type="EMBL" id="JAADYS010001631">
    <property type="protein sequence ID" value="KAF4461907.1"/>
    <property type="molecule type" value="Genomic_DNA"/>
</dbReference>
<keyword evidence="2" id="KW-1185">Reference proteome</keyword>
<reference evidence="1 2" key="1">
    <citation type="submission" date="2020-01" db="EMBL/GenBank/DDBJ databases">
        <title>Identification and distribution of gene clusters putatively required for synthesis of sphingolipid metabolism inhibitors in phylogenetically diverse species of the filamentous fungus Fusarium.</title>
        <authorList>
            <person name="Kim H.-S."/>
            <person name="Busman M."/>
            <person name="Brown D.W."/>
            <person name="Divon H."/>
            <person name="Uhlig S."/>
            <person name="Proctor R.H."/>
        </authorList>
    </citation>
    <scope>NUCLEOTIDE SEQUENCE [LARGE SCALE GENOMIC DNA]</scope>
    <source>
        <strain evidence="1 2">NRRL 20459</strain>
    </source>
</reference>
<comment type="caution">
    <text evidence="1">The sequence shown here is derived from an EMBL/GenBank/DDBJ whole genome shotgun (WGS) entry which is preliminary data.</text>
</comment>
<sequence>MTLQPVVLSPATPSELLSYVISCHRYPTTIIIGSSLADFQLSLAEEITHHLTLQDQDPSNSETTSPARPFLKAPLYQIAISRHIRIIFAATVTHLRAYFSVFSPEDSPVSAPPNHGTSARPPALVVYGLLALHRDASEWSAQGIGNSAALLVDAASRNAFRAVVMEPKGVGGHDNLEHLGAELVPLLNGTSRKDDGSWSGRSVSTRQALSRWFEFENREHQGI</sequence>
<evidence type="ECO:0000313" key="1">
    <source>
        <dbReference type="EMBL" id="KAF4461907.1"/>
    </source>
</evidence>
<name>A0A8H4L5B0_9HYPO</name>
<evidence type="ECO:0000313" key="2">
    <source>
        <dbReference type="Proteomes" id="UP000554235"/>
    </source>
</evidence>
<accession>A0A8H4L5B0</accession>
<protein>
    <submittedName>
        <fullName evidence="1">Uncharacterized protein</fullName>
    </submittedName>
</protein>
<gene>
    <name evidence="1" type="ORF">FALBO_11293</name>
</gene>
<organism evidence="1 2">
    <name type="scientific">Fusarium albosuccineum</name>
    <dbReference type="NCBI Taxonomy" id="1237068"/>
    <lineage>
        <taxon>Eukaryota</taxon>
        <taxon>Fungi</taxon>
        <taxon>Dikarya</taxon>
        <taxon>Ascomycota</taxon>
        <taxon>Pezizomycotina</taxon>
        <taxon>Sordariomycetes</taxon>
        <taxon>Hypocreomycetidae</taxon>
        <taxon>Hypocreales</taxon>
        <taxon>Nectriaceae</taxon>
        <taxon>Fusarium</taxon>
        <taxon>Fusarium decemcellulare species complex</taxon>
    </lineage>
</organism>
<dbReference type="Proteomes" id="UP000554235">
    <property type="component" value="Unassembled WGS sequence"/>
</dbReference>
<dbReference type="AlphaFoldDB" id="A0A8H4L5B0"/>